<evidence type="ECO:0000256" key="5">
    <source>
        <dbReference type="ARBA" id="ARBA00022968"/>
    </source>
</evidence>
<evidence type="ECO:0000256" key="2">
    <source>
        <dbReference type="ARBA" id="ARBA00010109"/>
    </source>
</evidence>
<evidence type="ECO:0000256" key="9">
    <source>
        <dbReference type="RuleBase" id="RU364122"/>
    </source>
</evidence>
<keyword evidence="10" id="KW-1185">Reference proteome</keyword>
<dbReference type="AlphaFoldDB" id="A0A914X7M2"/>
<comment type="subcellular location">
    <subcellularLocation>
        <location evidence="1 9">Membrane</location>
        <topology evidence="1 9">Single-pass type II membrane protein</topology>
    </subcellularLocation>
</comment>
<name>A0A914X7M2_9BILA</name>
<evidence type="ECO:0000256" key="1">
    <source>
        <dbReference type="ARBA" id="ARBA00004606"/>
    </source>
</evidence>
<proteinExistence type="inferred from homology"/>
<comment type="catalytic activity">
    <reaction evidence="9">
        <text>alpha-D-glucosaminyl-[heparan sulfate](n) + 3'-phosphoadenylyl sulfate = 6-sulfo-alpha-D-glucosaminyl-[heparan sulfate](n) + adenosine 3',5'-bisphosphate + H(+)</text>
        <dbReference type="Rhea" id="RHEA:56604"/>
        <dbReference type="Rhea" id="RHEA-COMP:9830"/>
        <dbReference type="Rhea" id="RHEA-COMP:14621"/>
        <dbReference type="ChEBI" id="CHEBI:15378"/>
        <dbReference type="ChEBI" id="CHEBI:58339"/>
        <dbReference type="ChEBI" id="CHEBI:58343"/>
        <dbReference type="ChEBI" id="CHEBI:58388"/>
        <dbReference type="ChEBI" id="CHEBI:140604"/>
    </reaction>
</comment>
<reference evidence="11" key="1">
    <citation type="submission" date="2022-11" db="UniProtKB">
        <authorList>
            <consortium name="WormBaseParasite"/>
        </authorList>
    </citation>
    <scope>IDENTIFICATION</scope>
</reference>
<keyword evidence="3 9" id="KW-0808">Transferase</keyword>
<dbReference type="InterPro" id="IPR010635">
    <property type="entry name" value="Heparan_SO4-6-sulfoTrfase"/>
</dbReference>
<dbReference type="InterPro" id="IPR005331">
    <property type="entry name" value="Sulfotransferase"/>
</dbReference>
<dbReference type="Gene3D" id="3.40.50.300">
    <property type="entry name" value="P-loop containing nucleotide triphosphate hydrolases"/>
    <property type="match status" value="1"/>
</dbReference>
<dbReference type="FunFam" id="3.40.50.300:FF:000347">
    <property type="entry name" value="Heparan-sulfate 6-O-sulfotransferase"/>
    <property type="match status" value="1"/>
</dbReference>
<evidence type="ECO:0000256" key="3">
    <source>
        <dbReference type="ARBA" id="ARBA00022679"/>
    </source>
</evidence>
<dbReference type="PROSITE" id="PS51257">
    <property type="entry name" value="PROKAR_LIPOPROTEIN"/>
    <property type="match status" value="1"/>
</dbReference>
<comment type="function">
    <text evidence="9">6-O-sulfation enzyme which catalyzes the transfer of sulfate from 3'-phosphoadenosine 5'-phosphosulfate (PAPS) to position 6 of the N-sulfoglucosamine residue (GlcNS) of heparan sulfate.</text>
</comment>
<dbReference type="InterPro" id="IPR027417">
    <property type="entry name" value="P-loop_NTPase"/>
</dbReference>
<dbReference type="Pfam" id="PF03567">
    <property type="entry name" value="Sulfotransfer_2"/>
    <property type="match status" value="1"/>
</dbReference>
<dbReference type="PANTHER" id="PTHR12812:SF0">
    <property type="entry name" value="HEPARAN-SULFATE 6-O-SULFOTRANSFERASE"/>
    <property type="match status" value="1"/>
</dbReference>
<keyword evidence="4" id="KW-0812">Transmembrane</keyword>
<sequence length="370" mass="42824">MIRCSIGMKDSLFLPSWRQMGCFCALLSLLGCSFFAYYAGSNDSSLTAPAAFTSRYSLEQMKDFAFKNSIHTDYKPNYYNKRNLSFNRIIEDANNRFNIADNDVIVFLHIQKTAGTSFEKFLVRNLDLVQPCTCQTNRKRCKCHRPGSRSEYWLFSRYSTGWMCGLHADYTELAVSGCVDNALDKKEDSHRKRRYFYTTFLREPVARFISEYRHVERGATWLASRHMCNGRPPGPDQLPLCFDPEAGWGGASLDEFLGCPFNLAFNRQTRMLADLTLVNCYDTKSMDRETRERIMLESAKRNLKGMAYFGLKERMVESQWMFEQMFNLKFTKRLADWSKSKSNGTEISEEQMTMIREEVIPSPTATLVPP</sequence>
<dbReference type="WBParaSite" id="PSAMB.scaffold707size43250.g8155.t1">
    <property type="protein sequence ID" value="PSAMB.scaffold707size43250.g8155.t1"/>
    <property type="gene ID" value="PSAMB.scaffold707size43250.g8155"/>
</dbReference>
<comment type="similarity">
    <text evidence="2 9">Belongs to the sulfotransferase 6 family.</text>
</comment>
<evidence type="ECO:0000256" key="6">
    <source>
        <dbReference type="ARBA" id="ARBA00022989"/>
    </source>
</evidence>
<dbReference type="GO" id="GO:0017095">
    <property type="term" value="F:heparan sulfate 6-sulfotransferase activity"/>
    <property type="evidence" value="ECO:0007669"/>
    <property type="project" value="TreeGrafter"/>
</dbReference>
<evidence type="ECO:0000256" key="7">
    <source>
        <dbReference type="ARBA" id="ARBA00023136"/>
    </source>
</evidence>
<dbReference type="EC" id="2.8.2.-" evidence="9"/>
<dbReference type="Proteomes" id="UP000887566">
    <property type="component" value="Unplaced"/>
</dbReference>
<protein>
    <recommendedName>
        <fullName evidence="9">Heparan-sulfate 6-O-sulfotransferase</fullName>
        <ecNumber evidence="9">2.8.2.-</ecNumber>
    </recommendedName>
</protein>
<evidence type="ECO:0000313" key="10">
    <source>
        <dbReference type="Proteomes" id="UP000887566"/>
    </source>
</evidence>
<evidence type="ECO:0000313" key="11">
    <source>
        <dbReference type="WBParaSite" id="PSAMB.scaffold707size43250.g8155.t1"/>
    </source>
</evidence>
<keyword evidence="7 9" id="KW-0472">Membrane</keyword>
<keyword evidence="6" id="KW-1133">Transmembrane helix</keyword>
<organism evidence="10 11">
    <name type="scientific">Plectus sambesii</name>
    <dbReference type="NCBI Taxonomy" id="2011161"/>
    <lineage>
        <taxon>Eukaryota</taxon>
        <taxon>Metazoa</taxon>
        <taxon>Ecdysozoa</taxon>
        <taxon>Nematoda</taxon>
        <taxon>Chromadorea</taxon>
        <taxon>Plectida</taxon>
        <taxon>Plectina</taxon>
        <taxon>Plectoidea</taxon>
        <taxon>Plectidae</taxon>
        <taxon>Plectus</taxon>
    </lineage>
</organism>
<evidence type="ECO:0000256" key="8">
    <source>
        <dbReference type="ARBA" id="ARBA00023180"/>
    </source>
</evidence>
<evidence type="ECO:0000256" key="4">
    <source>
        <dbReference type="ARBA" id="ARBA00022692"/>
    </source>
</evidence>
<dbReference type="GO" id="GO:0016020">
    <property type="term" value="C:membrane"/>
    <property type="evidence" value="ECO:0007669"/>
    <property type="project" value="UniProtKB-SubCell"/>
</dbReference>
<keyword evidence="5 9" id="KW-0735">Signal-anchor</keyword>
<accession>A0A914X7M2</accession>
<dbReference type="PANTHER" id="PTHR12812">
    <property type="entry name" value="HEPARAN SULFATE 6-O-SULFOTRANSFERASE 3"/>
    <property type="match status" value="1"/>
</dbReference>
<keyword evidence="8" id="KW-0325">Glycoprotein</keyword>